<evidence type="ECO:0000256" key="1">
    <source>
        <dbReference type="SAM" id="MobiDB-lite"/>
    </source>
</evidence>
<sequence>MDPSLAATAHPRHTALTSTNLPLHIQSQSLQPRSLRGSQTPPLQRPNLPPILTPALRPRQRHGCGAQPCIFNFKMHGGGGRMPVRTGTIIPPFASLLCLAVR</sequence>
<dbReference type="Proteomes" id="UP000799640">
    <property type="component" value="Unassembled WGS sequence"/>
</dbReference>
<feature type="compositionally biased region" description="Polar residues" evidence="1">
    <location>
        <begin position="15"/>
        <end position="42"/>
    </location>
</feature>
<evidence type="ECO:0000313" key="2">
    <source>
        <dbReference type="EMBL" id="KAF2399535.1"/>
    </source>
</evidence>
<gene>
    <name evidence="2" type="ORF">EJ06DRAFT_56136</name>
</gene>
<reference evidence="2" key="1">
    <citation type="journal article" date="2020" name="Stud. Mycol.">
        <title>101 Dothideomycetes genomes: a test case for predicting lifestyles and emergence of pathogens.</title>
        <authorList>
            <person name="Haridas S."/>
            <person name="Albert R."/>
            <person name="Binder M."/>
            <person name="Bloem J."/>
            <person name="Labutti K."/>
            <person name="Salamov A."/>
            <person name="Andreopoulos B."/>
            <person name="Baker S."/>
            <person name="Barry K."/>
            <person name="Bills G."/>
            <person name="Bluhm B."/>
            <person name="Cannon C."/>
            <person name="Castanera R."/>
            <person name="Culley D."/>
            <person name="Daum C."/>
            <person name="Ezra D."/>
            <person name="Gonzalez J."/>
            <person name="Henrissat B."/>
            <person name="Kuo A."/>
            <person name="Liang C."/>
            <person name="Lipzen A."/>
            <person name="Lutzoni F."/>
            <person name="Magnuson J."/>
            <person name="Mondo S."/>
            <person name="Nolan M."/>
            <person name="Ohm R."/>
            <person name="Pangilinan J."/>
            <person name="Park H.-J."/>
            <person name="Ramirez L."/>
            <person name="Alfaro M."/>
            <person name="Sun H."/>
            <person name="Tritt A."/>
            <person name="Yoshinaga Y."/>
            <person name="Zwiers L.-H."/>
            <person name="Turgeon B."/>
            <person name="Goodwin S."/>
            <person name="Spatafora J."/>
            <person name="Crous P."/>
            <person name="Grigoriev I."/>
        </authorList>
    </citation>
    <scope>NUCLEOTIDE SEQUENCE</scope>
    <source>
        <strain evidence="2">CBS 262.69</strain>
    </source>
</reference>
<dbReference type="AlphaFoldDB" id="A0A6G1HUW7"/>
<keyword evidence="3" id="KW-1185">Reference proteome</keyword>
<organism evidence="2 3">
    <name type="scientific">Trichodelitschia bisporula</name>
    <dbReference type="NCBI Taxonomy" id="703511"/>
    <lineage>
        <taxon>Eukaryota</taxon>
        <taxon>Fungi</taxon>
        <taxon>Dikarya</taxon>
        <taxon>Ascomycota</taxon>
        <taxon>Pezizomycotina</taxon>
        <taxon>Dothideomycetes</taxon>
        <taxon>Dothideomycetes incertae sedis</taxon>
        <taxon>Phaeotrichales</taxon>
        <taxon>Phaeotrichaceae</taxon>
        <taxon>Trichodelitschia</taxon>
    </lineage>
</organism>
<feature type="region of interest" description="Disordered" evidence="1">
    <location>
        <begin position="1"/>
        <end position="51"/>
    </location>
</feature>
<name>A0A6G1HUW7_9PEZI</name>
<accession>A0A6G1HUW7</accession>
<dbReference type="EMBL" id="ML996697">
    <property type="protein sequence ID" value="KAF2399535.1"/>
    <property type="molecule type" value="Genomic_DNA"/>
</dbReference>
<protein>
    <submittedName>
        <fullName evidence="2">Uncharacterized protein</fullName>
    </submittedName>
</protein>
<evidence type="ECO:0000313" key="3">
    <source>
        <dbReference type="Proteomes" id="UP000799640"/>
    </source>
</evidence>
<proteinExistence type="predicted"/>